<keyword evidence="8 11" id="KW-1133">Transmembrane helix</keyword>
<dbReference type="GO" id="GO:0000155">
    <property type="term" value="F:phosphorelay sensor kinase activity"/>
    <property type="evidence" value="ECO:0007669"/>
    <property type="project" value="InterPro"/>
</dbReference>
<protein>
    <recommendedName>
        <fullName evidence="3">histidine kinase</fullName>
        <ecNumber evidence="3">2.7.13.3</ecNumber>
    </recommendedName>
</protein>
<dbReference type="InterPro" id="IPR005467">
    <property type="entry name" value="His_kinase_dom"/>
</dbReference>
<feature type="domain" description="Histidine kinase" evidence="12">
    <location>
        <begin position="230"/>
        <end position="445"/>
    </location>
</feature>
<dbReference type="CDD" id="cd00082">
    <property type="entry name" value="HisKA"/>
    <property type="match status" value="1"/>
</dbReference>
<dbReference type="InterPro" id="IPR003661">
    <property type="entry name" value="HisK_dim/P_dom"/>
</dbReference>
<evidence type="ECO:0000256" key="2">
    <source>
        <dbReference type="ARBA" id="ARBA00004236"/>
    </source>
</evidence>
<dbReference type="InterPro" id="IPR050428">
    <property type="entry name" value="TCS_sensor_his_kinase"/>
</dbReference>
<dbReference type="InterPro" id="IPR004358">
    <property type="entry name" value="Sig_transdc_His_kin-like_C"/>
</dbReference>
<dbReference type="Pfam" id="PF02518">
    <property type="entry name" value="HATPase_c"/>
    <property type="match status" value="1"/>
</dbReference>
<dbReference type="SMART" id="SM00304">
    <property type="entry name" value="HAMP"/>
    <property type="match status" value="1"/>
</dbReference>
<reference evidence="14 15" key="1">
    <citation type="submission" date="2017-01" db="EMBL/GenBank/DDBJ databases">
        <authorList>
            <person name="Mah S.A."/>
            <person name="Swanson W.J."/>
            <person name="Moy G.W."/>
            <person name="Vacquier V.D."/>
        </authorList>
    </citation>
    <scope>NUCLEOTIDE SEQUENCE [LARGE SCALE GENOMIC DNA]</scope>
    <source>
        <strain evidence="14 15">CPCC 203464</strain>
    </source>
</reference>
<dbReference type="InterPro" id="IPR036890">
    <property type="entry name" value="HATPase_C_sf"/>
</dbReference>
<dbReference type="RefSeq" id="WP_076478559.1">
    <property type="nucleotide sequence ID" value="NZ_FTNT01000004.1"/>
</dbReference>
<evidence type="ECO:0000256" key="8">
    <source>
        <dbReference type="ARBA" id="ARBA00022989"/>
    </source>
</evidence>
<dbReference type="SMART" id="SM00388">
    <property type="entry name" value="HisKA"/>
    <property type="match status" value="1"/>
</dbReference>
<dbReference type="PANTHER" id="PTHR45436">
    <property type="entry name" value="SENSOR HISTIDINE KINASE YKOH"/>
    <property type="match status" value="1"/>
</dbReference>
<dbReference type="GO" id="GO:0005886">
    <property type="term" value="C:plasma membrane"/>
    <property type="evidence" value="ECO:0007669"/>
    <property type="project" value="UniProtKB-SubCell"/>
</dbReference>
<keyword evidence="7 14" id="KW-0418">Kinase</keyword>
<accession>A0A1N7F234</accession>
<comment type="catalytic activity">
    <reaction evidence="1">
        <text>ATP + protein L-histidine = ADP + protein N-phospho-L-histidine.</text>
        <dbReference type="EC" id="2.7.13.3"/>
    </reaction>
</comment>
<organism evidence="14 15">
    <name type="scientific">Williamsia sterculiae</name>
    <dbReference type="NCBI Taxonomy" id="1344003"/>
    <lineage>
        <taxon>Bacteria</taxon>
        <taxon>Bacillati</taxon>
        <taxon>Actinomycetota</taxon>
        <taxon>Actinomycetes</taxon>
        <taxon>Mycobacteriales</taxon>
        <taxon>Nocardiaceae</taxon>
        <taxon>Williamsia</taxon>
    </lineage>
</organism>
<name>A0A1N7F234_9NOCA</name>
<feature type="transmembrane region" description="Helical" evidence="11">
    <location>
        <begin position="17"/>
        <end position="42"/>
    </location>
</feature>
<evidence type="ECO:0000259" key="13">
    <source>
        <dbReference type="PROSITE" id="PS50885"/>
    </source>
</evidence>
<evidence type="ECO:0000313" key="14">
    <source>
        <dbReference type="EMBL" id="SIR94397.1"/>
    </source>
</evidence>
<dbReference type="EMBL" id="FTNT01000004">
    <property type="protein sequence ID" value="SIR94397.1"/>
    <property type="molecule type" value="Genomic_DNA"/>
</dbReference>
<dbReference type="OrthoDB" id="9757990at2"/>
<evidence type="ECO:0000256" key="1">
    <source>
        <dbReference type="ARBA" id="ARBA00000085"/>
    </source>
</evidence>
<dbReference type="AlphaFoldDB" id="A0A1N7F234"/>
<dbReference type="InterPro" id="IPR003660">
    <property type="entry name" value="HAMP_dom"/>
</dbReference>
<dbReference type="CDD" id="cd00075">
    <property type="entry name" value="HATPase"/>
    <property type="match status" value="1"/>
</dbReference>
<dbReference type="InterPro" id="IPR003594">
    <property type="entry name" value="HATPase_dom"/>
</dbReference>
<dbReference type="SMART" id="SM00387">
    <property type="entry name" value="HATPase_c"/>
    <property type="match status" value="1"/>
</dbReference>
<keyword evidence="10 11" id="KW-0472">Membrane</keyword>
<dbReference type="Gene3D" id="3.30.565.10">
    <property type="entry name" value="Histidine kinase-like ATPase, C-terminal domain"/>
    <property type="match status" value="1"/>
</dbReference>
<evidence type="ECO:0000313" key="15">
    <source>
        <dbReference type="Proteomes" id="UP000186218"/>
    </source>
</evidence>
<dbReference type="Proteomes" id="UP000186218">
    <property type="component" value="Unassembled WGS sequence"/>
</dbReference>
<proteinExistence type="predicted"/>
<feature type="transmembrane region" description="Helical" evidence="11">
    <location>
        <begin position="138"/>
        <end position="161"/>
    </location>
</feature>
<evidence type="ECO:0000256" key="9">
    <source>
        <dbReference type="ARBA" id="ARBA00023012"/>
    </source>
</evidence>
<dbReference type="SUPFAM" id="SSF158472">
    <property type="entry name" value="HAMP domain-like"/>
    <property type="match status" value="1"/>
</dbReference>
<feature type="domain" description="HAMP" evidence="13">
    <location>
        <begin position="162"/>
        <end position="215"/>
    </location>
</feature>
<keyword evidence="9" id="KW-0902">Two-component regulatory system</keyword>
<evidence type="ECO:0000256" key="3">
    <source>
        <dbReference type="ARBA" id="ARBA00012438"/>
    </source>
</evidence>
<keyword evidence="5" id="KW-0808">Transferase</keyword>
<keyword evidence="6 11" id="KW-0812">Transmembrane</keyword>
<dbReference type="PANTHER" id="PTHR45436:SF5">
    <property type="entry name" value="SENSOR HISTIDINE KINASE TRCS"/>
    <property type="match status" value="1"/>
</dbReference>
<keyword evidence="4" id="KW-0597">Phosphoprotein</keyword>
<dbReference type="CDD" id="cd06225">
    <property type="entry name" value="HAMP"/>
    <property type="match status" value="1"/>
</dbReference>
<keyword evidence="15" id="KW-1185">Reference proteome</keyword>
<dbReference type="PROSITE" id="PS50109">
    <property type="entry name" value="HIS_KIN"/>
    <property type="match status" value="1"/>
</dbReference>
<evidence type="ECO:0000259" key="12">
    <source>
        <dbReference type="PROSITE" id="PS50109"/>
    </source>
</evidence>
<evidence type="ECO:0000256" key="7">
    <source>
        <dbReference type="ARBA" id="ARBA00022777"/>
    </source>
</evidence>
<dbReference type="Gene3D" id="6.10.340.10">
    <property type="match status" value="1"/>
</dbReference>
<sequence>MTVPASRFRTRSLRARVVAVAVGVLAVVLVAIVAITASLFTVSAHHDVNNLLADRAAYAQQLAKTAGSPQIFINRLDGHSVRAQLTLSDGTVVGRALPPADSEARRTVRLRAGRPWSSDAVVVLSVDNKLVDRLQGELMWGLGITGVGALVVTALLLLVGVRYALAPLDAMTALARSISRGRRGERLSPRRSDTELGRTAAAFDDMLDSLEGAEARERAAQQSVRRFVADAAHELRTPIAGVQAVAETLLQQRHDAPVADREQLYVLLIEEARRAGRLVDDMVDMARIDAGLTLSPRPTDLFALATEQVTRASLLHPQVRVGIDGAPVRVVADPGRISQIIANLVDNACQATPPEGAVQVTVGASDGWAHVIVADTGPGVPEADRARIFERLVRLDHSRDRRTGGSGLGLALARGLARAHGGDVVYAAGAEHPGAVFRLDLPGPVARSVEG</sequence>
<dbReference type="InterPro" id="IPR036097">
    <property type="entry name" value="HisK_dim/P_sf"/>
</dbReference>
<dbReference type="Pfam" id="PF00672">
    <property type="entry name" value="HAMP"/>
    <property type="match status" value="1"/>
</dbReference>
<dbReference type="EC" id="2.7.13.3" evidence="3"/>
<comment type="subcellular location">
    <subcellularLocation>
        <location evidence="2">Cell membrane</location>
    </subcellularLocation>
</comment>
<evidence type="ECO:0000256" key="11">
    <source>
        <dbReference type="SAM" id="Phobius"/>
    </source>
</evidence>
<evidence type="ECO:0000256" key="5">
    <source>
        <dbReference type="ARBA" id="ARBA00022679"/>
    </source>
</evidence>
<dbReference type="SUPFAM" id="SSF47384">
    <property type="entry name" value="Homodimeric domain of signal transducing histidine kinase"/>
    <property type="match status" value="1"/>
</dbReference>
<dbReference type="PRINTS" id="PR00344">
    <property type="entry name" value="BCTRLSENSOR"/>
</dbReference>
<evidence type="ECO:0000256" key="10">
    <source>
        <dbReference type="ARBA" id="ARBA00023136"/>
    </source>
</evidence>
<dbReference type="STRING" id="1344003.SAMN05445060_1733"/>
<evidence type="ECO:0000256" key="4">
    <source>
        <dbReference type="ARBA" id="ARBA00022553"/>
    </source>
</evidence>
<dbReference type="Gene3D" id="1.10.287.130">
    <property type="match status" value="1"/>
</dbReference>
<evidence type="ECO:0000256" key="6">
    <source>
        <dbReference type="ARBA" id="ARBA00022692"/>
    </source>
</evidence>
<dbReference type="SUPFAM" id="SSF55874">
    <property type="entry name" value="ATPase domain of HSP90 chaperone/DNA topoisomerase II/histidine kinase"/>
    <property type="match status" value="1"/>
</dbReference>
<gene>
    <name evidence="14" type="ORF">SAMN05445060_1733</name>
</gene>
<dbReference type="PROSITE" id="PS50885">
    <property type="entry name" value="HAMP"/>
    <property type="match status" value="1"/>
</dbReference>
<dbReference type="Pfam" id="PF00512">
    <property type="entry name" value="HisKA"/>
    <property type="match status" value="1"/>
</dbReference>